<dbReference type="Proteomes" id="UP000184295">
    <property type="component" value="Unassembled WGS sequence"/>
</dbReference>
<sequence length="166" mass="18270">MTERRDTDAIAEARRQWNKRWPDAASAMATATSIMRAQQIVLKAVDDSLRPLGLTFARFEALTLLSFTKTGALPLGKLGKLLMIHPTSVTNIVDRLSDDGYIERVPHPSDRRTTLARITNEGRSLAKKAADVVNAIGFGLDALSESEKEAIVQIVRRLRVSTGELS</sequence>
<feature type="domain" description="HTH marR-type" evidence="1">
    <location>
        <begin position="27"/>
        <end position="160"/>
    </location>
</feature>
<keyword evidence="2" id="KW-0238">DNA-binding</keyword>
<dbReference type="PROSITE" id="PS50995">
    <property type="entry name" value="HTH_MARR_2"/>
    <property type="match status" value="1"/>
</dbReference>
<dbReference type="SMART" id="SM00347">
    <property type="entry name" value="HTH_MARR"/>
    <property type="match status" value="1"/>
</dbReference>
<gene>
    <name evidence="2" type="ORF">SAMN02745225_01977</name>
</gene>
<dbReference type="GO" id="GO:0003677">
    <property type="term" value="F:DNA binding"/>
    <property type="evidence" value="ECO:0007669"/>
    <property type="project" value="UniProtKB-KW"/>
</dbReference>
<name>A0A1M4XD07_9ACTN</name>
<evidence type="ECO:0000313" key="2">
    <source>
        <dbReference type="EMBL" id="SHE91283.1"/>
    </source>
</evidence>
<dbReference type="PANTHER" id="PTHR33164">
    <property type="entry name" value="TRANSCRIPTIONAL REGULATOR, MARR FAMILY"/>
    <property type="match status" value="1"/>
</dbReference>
<dbReference type="GO" id="GO:0006950">
    <property type="term" value="P:response to stress"/>
    <property type="evidence" value="ECO:0007669"/>
    <property type="project" value="TreeGrafter"/>
</dbReference>
<dbReference type="InterPro" id="IPR036390">
    <property type="entry name" value="WH_DNA-bd_sf"/>
</dbReference>
<dbReference type="PRINTS" id="PR00598">
    <property type="entry name" value="HTHMARR"/>
</dbReference>
<accession>A0A1M4XD07</accession>
<dbReference type="Gene3D" id="1.10.10.10">
    <property type="entry name" value="Winged helix-like DNA-binding domain superfamily/Winged helix DNA-binding domain"/>
    <property type="match status" value="1"/>
</dbReference>
<evidence type="ECO:0000313" key="3">
    <source>
        <dbReference type="Proteomes" id="UP000184295"/>
    </source>
</evidence>
<dbReference type="RefSeq" id="WP_072791945.1">
    <property type="nucleotide sequence ID" value="NZ_FQUL01000037.1"/>
</dbReference>
<dbReference type="AlphaFoldDB" id="A0A1M4XD07"/>
<dbReference type="OrthoDB" id="3296622at2"/>
<dbReference type="SUPFAM" id="SSF46785">
    <property type="entry name" value="Winged helix' DNA-binding domain"/>
    <property type="match status" value="1"/>
</dbReference>
<proteinExistence type="predicted"/>
<protein>
    <submittedName>
        <fullName evidence="2">DNA-binding transcriptional regulator, MarR family</fullName>
    </submittedName>
</protein>
<dbReference type="Pfam" id="PF01047">
    <property type="entry name" value="MarR"/>
    <property type="match status" value="1"/>
</dbReference>
<dbReference type="InterPro" id="IPR039422">
    <property type="entry name" value="MarR/SlyA-like"/>
</dbReference>
<evidence type="ECO:0000259" key="1">
    <source>
        <dbReference type="PROSITE" id="PS50995"/>
    </source>
</evidence>
<organism evidence="2 3">
    <name type="scientific">Ferrithrix thermotolerans DSM 19514</name>
    <dbReference type="NCBI Taxonomy" id="1121881"/>
    <lineage>
        <taxon>Bacteria</taxon>
        <taxon>Bacillati</taxon>
        <taxon>Actinomycetota</taxon>
        <taxon>Acidimicrobiia</taxon>
        <taxon>Acidimicrobiales</taxon>
        <taxon>Acidimicrobiaceae</taxon>
        <taxon>Ferrithrix</taxon>
    </lineage>
</organism>
<dbReference type="InterPro" id="IPR036388">
    <property type="entry name" value="WH-like_DNA-bd_sf"/>
</dbReference>
<dbReference type="InterPro" id="IPR000835">
    <property type="entry name" value="HTH_MarR-typ"/>
</dbReference>
<dbReference type="PANTHER" id="PTHR33164:SF101">
    <property type="entry name" value="TRANSCRIPTIONAL REPRESSOR MPRA"/>
    <property type="match status" value="1"/>
</dbReference>
<dbReference type="GO" id="GO:0003700">
    <property type="term" value="F:DNA-binding transcription factor activity"/>
    <property type="evidence" value="ECO:0007669"/>
    <property type="project" value="InterPro"/>
</dbReference>
<dbReference type="EMBL" id="FQUL01000037">
    <property type="protein sequence ID" value="SHE91283.1"/>
    <property type="molecule type" value="Genomic_DNA"/>
</dbReference>
<reference evidence="3" key="1">
    <citation type="submission" date="2016-11" db="EMBL/GenBank/DDBJ databases">
        <authorList>
            <person name="Varghese N."/>
            <person name="Submissions S."/>
        </authorList>
    </citation>
    <scope>NUCLEOTIDE SEQUENCE [LARGE SCALE GENOMIC DNA]</scope>
    <source>
        <strain evidence="3">DSM 19514</strain>
    </source>
</reference>
<dbReference type="STRING" id="1121881.SAMN02745225_01977"/>
<keyword evidence="3" id="KW-1185">Reference proteome</keyword>